<sequence length="147" mass="16542">MPTRAAIEMHAFFIVEVNLSLPRKSLSVINPNASGDTKAKKRFMSESSVNSSAKNSCQVVDFRYLNSLNHWLASALQFEHPGFSIKTHFLPGGMMVLRFSLLDSLNLTEITDLDIDKLAENINLNSVSLSYVFFTNILFSIYYLNSI</sequence>
<dbReference type="InterPro" id="IPR055103">
    <property type="entry name" value="PDXDC1-like_2nd"/>
</dbReference>
<evidence type="ECO:0000256" key="1">
    <source>
        <dbReference type="SAM" id="Phobius"/>
    </source>
</evidence>
<feature type="transmembrane region" description="Helical" evidence="1">
    <location>
        <begin position="122"/>
        <end position="144"/>
    </location>
</feature>
<name>A0A0R3SGA4_HYMDI</name>
<proteinExistence type="predicted"/>
<evidence type="ECO:0000259" key="2">
    <source>
        <dbReference type="Pfam" id="PF22930"/>
    </source>
</evidence>
<evidence type="ECO:0000313" key="4">
    <source>
        <dbReference type="Proteomes" id="UP000274504"/>
    </source>
</evidence>
<reference evidence="3 4" key="2">
    <citation type="submission" date="2018-11" db="EMBL/GenBank/DDBJ databases">
        <authorList>
            <consortium name="Pathogen Informatics"/>
        </authorList>
    </citation>
    <scope>NUCLEOTIDE SEQUENCE [LARGE SCALE GENOMIC DNA]</scope>
</reference>
<dbReference type="Proteomes" id="UP000274504">
    <property type="component" value="Unassembled WGS sequence"/>
</dbReference>
<reference evidence="5" key="1">
    <citation type="submission" date="2017-02" db="UniProtKB">
        <authorList>
            <consortium name="WormBaseParasite"/>
        </authorList>
    </citation>
    <scope>IDENTIFICATION</scope>
</reference>
<keyword evidence="1" id="KW-0472">Membrane</keyword>
<gene>
    <name evidence="3" type="ORF">HDID_LOCUS3918</name>
</gene>
<keyword evidence="1" id="KW-1133">Transmembrane helix</keyword>
<dbReference type="EMBL" id="UYSG01001318">
    <property type="protein sequence ID" value="VDL40844.1"/>
    <property type="molecule type" value="Genomic_DNA"/>
</dbReference>
<dbReference type="WBParaSite" id="HDID_0000392101-mRNA-1">
    <property type="protein sequence ID" value="HDID_0000392101-mRNA-1"/>
    <property type="gene ID" value="HDID_0000392101"/>
</dbReference>
<accession>A0A0R3SGA4</accession>
<organism evidence="5">
    <name type="scientific">Hymenolepis diminuta</name>
    <name type="common">Rat tapeworm</name>
    <dbReference type="NCBI Taxonomy" id="6216"/>
    <lineage>
        <taxon>Eukaryota</taxon>
        <taxon>Metazoa</taxon>
        <taxon>Spiralia</taxon>
        <taxon>Lophotrochozoa</taxon>
        <taxon>Platyhelminthes</taxon>
        <taxon>Cestoda</taxon>
        <taxon>Eucestoda</taxon>
        <taxon>Cyclophyllidea</taxon>
        <taxon>Hymenolepididae</taxon>
        <taxon>Hymenolepis</taxon>
    </lineage>
</organism>
<dbReference type="AlphaFoldDB" id="A0A0R3SGA4"/>
<dbReference type="Pfam" id="PF22930">
    <property type="entry name" value="PDXDC1-like_cen"/>
    <property type="match status" value="1"/>
</dbReference>
<feature type="domain" description="PDXDC1/PDXD2 second" evidence="2">
    <location>
        <begin position="38"/>
        <end position="123"/>
    </location>
</feature>
<evidence type="ECO:0000313" key="5">
    <source>
        <dbReference type="WBParaSite" id="HDID_0000392101-mRNA-1"/>
    </source>
</evidence>
<protein>
    <submittedName>
        <fullName evidence="5">SAM domain-containing protein</fullName>
    </submittedName>
</protein>
<evidence type="ECO:0000313" key="3">
    <source>
        <dbReference type="EMBL" id="VDL40844.1"/>
    </source>
</evidence>
<keyword evidence="1" id="KW-0812">Transmembrane</keyword>